<comment type="cofactor">
    <cofactor evidence="1">
        <name>Zn(2+)</name>
        <dbReference type="ChEBI" id="CHEBI:29105"/>
    </cofactor>
</comment>
<keyword evidence="4" id="KW-0862">Zinc</keyword>
<keyword evidence="3" id="KW-0479">Metal-binding</keyword>
<dbReference type="GO" id="GO:0046872">
    <property type="term" value="F:metal ion binding"/>
    <property type="evidence" value="ECO:0007669"/>
    <property type="project" value="UniProtKB-KW"/>
</dbReference>
<dbReference type="GO" id="GO:0006419">
    <property type="term" value="P:alanyl-tRNA aminoacylation"/>
    <property type="evidence" value="ECO:0007669"/>
    <property type="project" value="InterPro"/>
</dbReference>
<dbReference type="GO" id="GO:0003676">
    <property type="term" value="F:nucleic acid binding"/>
    <property type="evidence" value="ECO:0007669"/>
    <property type="project" value="InterPro"/>
</dbReference>
<dbReference type="RefSeq" id="WP_308729137.1">
    <property type="nucleotide sequence ID" value="NZ_JAJEQF010000063.1"/>
</dbReference>
<dbReference type="Gene3D" id="3.10.310.40">
    <property type="match status" value="1"/>
</dbReference>
<dbReference type="SUPFAM" id="SSF55186">
    <property type="entry name" value="ThrRS/AlaRS common domain"/>
    <property type="match status" value="1"/>
</dbReference>
<comment type="caution">
    <text evidence="6">The sequence shown here is derived from an EMBL/GenBank/DDBJ whole genome shotgun (WGS) entry which is preliminary data.</text>
</comment>
<protein>
    <submittedName>
        <fullName evidence="6">DHHA1 domain-containing protein</fullName>
    </submittedName>
</protein>
<evidence type="ECO:0000256" key="1">
    <source>
        <dbReference type="ARBA" id="ARBA00001947"/>
    </source>
</evidence>
<dbReference type="SUPFAM" id="SSF50447">
    <property type="entry name" value="Translation proteins"/>
    <property type="match status" value="1"/>
</dbReference>
<evidence type="ECO:0000313" key="6">
    <source>
        <dbReference type="EMBL" id="MCC2169125.1"/>
    </source>
</evidence>
<accession>A0AAE3DMA0</accession>
<dbReference type="InterPro" id="IPR012947">
    <property type="entry name" value="tRNA_SAD"/>
</dbReference>
<dbReference type="Proteomes" id="UP001199355">
    <property type="component" value="Unassembled WGS sequence"/>
</dbReference>
<keyword evidence="7" id="KW-1185">Reference proteome</keyword>
<dbReference type="InterPro" id="IPR018164">
    <property type="entry name" value="Ala-tRNA-synth_IIc_N"/>
</dbReference>
<dbReference type="InterPro" id="IPR018163">
    <property type="entry name" value="Thr/Ala-tRNA-synth_IIc_edit"/>
</dbReference>
<evidence type="ECO:0000259" key="5">
    <source>
        <dbReference type="PROSITE" id="PS50860"/>
    </source>
</evidence>
<organism evidence="6 7">
    <name type="scientific">Gallintestinimicrobium propionicum</name>
    <dbReference type="NCBI Taxonomy" id="2981770"/>
    <lineage>
        <taxon>Bacteria</taxon>
        <taxon>Bacillati</taxon>
        <taxon>Bacillota</taxon>
        <taxon>Clostridia</taxon>
        <taxon>Lachnospirales</taxon>
        <taxon>Lachnospiraceae</taxon>
        <taxon>Gallintestinimicrobium</taxon>
    </lineage>
</organism>
<evidence type="ECO:0000256" key="3">
    <source>
        <dbReference type="ARBA" id="ARBA00022723"/>
    </source>
</evidence>
<sequence>MTEKLYDVNAYLTEFDAAVVSCQVLKEGTERDVNGQLSVGEAARPDAPLWEVALDRTAFYPEGGGQPCDFGVLGGARVTDVQEKDGIIFHLCSAPLEVGSCVHGTIDWDRRLMHMREHSGEHIISGIICHTHGYSNIGFHMGKDCVTIDFSGPLTAEQIQEAEDLANQKVLENIEILAEYPDRETLATLDYRSKKELTGAIRIVTIPGADVCACCGTHVKYTGEVGPIKVISAEHAKGGSRLDILIGEKALADYKCRFENTQKISALLSVKPEQTAEAAQKLLQTVADLKQELGALKLRLLEEKVDAVETGSSACVLFEQGLSTVDVRKLADKLAQKVLFAAVFNGSDTDGYQYVICASDRDVSAFGKAFNKALCGRGGGKNPMIQGQVKAEQKAIWEYLTKGGVLQDGK</sequence>
<feature type="domain" description="Alanyl-transfer RNA synthetases family profile" evidence="5">
    <location>
        <begin position="1"/>
        <end position="241"/>
    </location>
</feature>
<dbReference type="PANTHER" id="PTHR43462:SF1">
    <property type="entry name" value="ALANYL-TRNA EDITING PROTEIN AARSD1"/>
    <property type="match status" value="1"/>
</dbReference>
<dbReference type="InterPro" id="IPR009000">
    <property type="entry name" value="Transl_B-barrel_sf"/>
</dbReference>
<dbReference type="Pfam" id="PF01411">
    <property type="entry name" value="tRNA-synt_2c"/>
    <property type="match status" value="1"/>
</dbReference>
<dbReference type="PANTHER" id="PTHR43462">
    <property type="entry name" value="ALANYL-TRNA EDITING PROTEIN"/>
    <property type="match status" value="1"/>
</dbReference>
<name>A0AAE3DMA0_9FIRM</name>
<dbReference type="EMBL" id="JAJEQF010000063">
    <property type="protein sequence ID" value="MCC2169125.1"/>
    <property type="molecule type" value="Genomic_DNA"/>
</dbReference>
<dbReference type="GO" id="GO:0004813">
    <property type="term" value="F:alanine-tRNA ligase activity"/>
    <property type="evidence" value="ECO:0007669"/>
    <property type="project" value="InterPro"/>
</dbReference>
<dbReference type="InterPro" id="IPR018165">
    <property type="entry name" value="Ala-tRNA-synth_IIc_core"/>
</dbReference>
<dbReference type="GO" id="GO:0002161">
    <property type="term" value="F:aminoacyl-tRNA deacylase activity"/>
    <property type="evidence" value="ECO:0007669"/>
    <property type="project" value="UniProtKB-ARBA"/>
</dbReference>
<dbReference type="SMART" id="SM00863">
    <property type="entry name" value="tRNA_SAD"/>
    <property type="match status" value="1"/>
</dbReference>
<dbReference type="Gene3D" id="3.30.980.10">
    <property type="entry name" value="Threonyl-trna Synthetase, Chain A, domain 2"/>
    <property type="match status" value="1"/>
</dbReference>
<dbReference type="InterPro" id="IPR051335">
    <property type="entry name" value="Alanyl-tRNA_Editing_Enzymes"/>
</dbReference>
<proteinExistence type="predicted"/>
<dbReference type="Gene3D" id="2.40.30.130">
    <property type="match status" value="1"/>
</dbReference>
<dbReference type="GO" id="GO:0005737">
    <property type="term" value="C:cytoplasm"/>
    <property type="evidence" value="ECO:0007669"/>
    <property type="project" value="UniProtKB-SubCell"/>
</dbReference>
<evidence type="ECO:0000256" key="2">
    <source>
        <dbReference type="ARBA" id="ARBA00004496"/>
    </source>
</evidence>
<evidence type="ECO:0000256" key="4">
    <source>
        <dbReference type="ARBA" id="ARBA00022833"/>
    </source>
</evidence>
<dbReference type="PROSITE" id="PS50860">
    <property type="entry name" value="AA_TRNA_LIGASE_II_ALA"/>
    <property type="match status" value="1"/>
</dbReference>
<comment type="subcellular location">
    <subcellularLocation>
        <location evidence="2">Cytoplasm</location>
    </subcellularLocation>
</comment>
<dbReference type="AlphaFoldDB" id="A0AAE3DMA0"/>
<reference evidence="6 7" key="1">
    <citation type="submission" date="2021-10" db="EMBL/GenBank/DDBJ databases">
        <title>Anaerobic single-cell dispensing facilitates the cultivation of human gut bacteria.</title>
        <authorList>
            <person name="Afrizal A."/>
        </authorList>
    </citation>
    <scope>NUCLEOTIDE SEQUENCE [LARGE SCALE GENOMIC DNA]</scope>
    <source>
        <strain evidence="6 7">CLA-AA-H244</strain>
    </source>
</reference>
<gene>
    <name evidence="6" type="ORF">LKD45_15795</name>
</gene>
<dbReference type="Pfam" id="PF07973">
    <property type="entry name" value="tRNA_SAD"/>
    <property type="match status" value="1"/>
</dbReference>
<evidence type="ECO:0000313" key="7">
    <source>
        <dbReference type="Proteomes" id="UP001199355"/>
    </source>
</evidence>
<dbReference type="GO" id="GO:0005524">
    <property type="term" value="F:ATP binding"/>
    <property type="evidence" value="ECO:0007669"/>
    <property type="project" value="InterPro"/>
</dbReference>